<feature type="signal peptide" evidence="1">
    <location>
        <begin position="1"/>
        <end position="19"/>
    </location>
</feature>
<sequence length="236" mass="26958">MKLLGYCLLLCLFATRVQPKPQITKLFPVEELLTYRQQANNITNQLVDKFLGKLRTTYDLVLRQYNTSHVEKNLIKGTLSPDLQPFRLFWINQIKQDNYTDLQYPNNTFLEHVKSLSVPKDEENKMNTNSLQKEPSIEVKSATKVSANNRSLTSSNQTKTLFDDRLNDVQSLKLLELQDEEVSDARAEVEIVTPGTTVRLSTTVGQHLLEWLSSIFGLTYNIYTKLSTAACSQATH</sequence>
<evidence type="ECO:0000313" key="3">
    <source>
        <dbReference type="Proteomes" id="UP000008237"/>
    </source>
</evidence>
<accession>E2BNS8</accession>
<feature type="chain" id="PRO_5003157701" evidence="1">
    <location>
        <begin position="20"/>
        <end position="236"/>
    </location>
</feature>
<organism evidence="3">
    <name type="scientific">Harpegnathos saltator</name>
    <name type="common">Jerdon's jumping ant</name>
    <dbReference type="NCBI Taxonomy" id="610380"/>
    <lineage>
        <taxon>Eukaryota</taxon>
        <taxon>Metazoa</taxon>
        <taxon>Ecdysozoa</taxon>
        <taxon>Arthropoda</taxon>
        <taxon>Hexapoda</taxon>
        <taxon>Insecta</taxon>
        <taxon>Pterygota</taxon>
        <taxon>Neoptera</taxon>
        <taxon>Endopterygota</taxon>
        <taxon>Hymenoptera</taxon>
        <taxon>Apocrita</taxon>
        <taxon>Aculeata</taxon>
        <taxon>Formicoidea</taxon>
        <taxon>Formicidae</taxon>
        <taxon>Ponerinae</taxon>
        <taxon>Ponerini</taxon>
        <taxon>Harpegnathos</taxon>
    </lineage>
</organism>
<dbReference type="OMA" id="TYNFVFR"/>
<proteinExistence type="predicted"/>
<gene>
    <name evidence="2" type="ORF">EAI_04820</name>
</gene>
<dbReference type="InParanoid" id="E2BNS8"/>
<keyword evidence="3" id="KW-1185">Reference proteome</keyword>
<dbReference type="PhylomeDB" id="E2BNS8"/>
<dbReference type="KEGG" id="hst:105184940"/>
<name>E2BNS8_HARSA</name>
<evidence type="ECO:0000256" key="1">
    <source>
        <dbReference type="SAM" id="SignalP"/>
    </source>
</evidence>
<protein>
    <submittedName>
        <fullName evidence="2">Uncharacterized protein</fullName>
    </submittedName>
</protein>
<reference evidence="2 3" key="1">
    <citation type="journal article" date="2010" name="Science">
        <title>Genomic comparison of the ants Camponotus floridanus and Harpegnathos saltator.</title>
        <authorList>
            <person name="Bonasio R."/>
            <person name="Zhang G."/>
            <person name="Ye C."/>
            <person name="Mutti N.S."/>
            <person name="Fang X."/>
            <person name="Qin N."/>
            <person name="Donahue G."/>
            <person name="Yang P."/>
            <person name="Li Q."/>
            <person name="Li C."/>
            <person name="Zhang P."/>
            <person name="Huang Z."/>
            <person name="Berger S.L."/>
            <person name="Reinberg D."/>
            <person name="Wang J."/>
            <person name="Liebig J."/>
        </authorList>
    </citation>
    <scope>NUCLEOTIDE SEQUENCE [LARGE SCALE GENOMIC DNA]</scope>
    <source>
        <strain evidence="2 3">R22 G/1</strain>
    </source>
</reference>
<keyword evidence="1" id="KW-0732">Signal</keyword>
<evidence type="ECO:0000313" key="2">
    <source>
        <dbReference type="EMBL" id="EFN82652.1"/>
    </source>
</evidence>
<dbReference type="STRING" id="610380.E2BNS8"/>
<dbReference type="AlphaFoldDB" id="E2BNS8"/>
<dbReference type="Proteomes" id="UP000008237">
    <property type="component" value="Unassembled WGS sequence"/>
</dbReference>
<dbReference type="EMBL" id="GL449463">
    <property type="protein sequence ID" value="EFN82652.1"/>
    <property type="molecule type" value="Genomic_DNA"/>
</dbReference>
<dbReference type="OrthoDB" id="7679971at2759"/>